<reference evidence="1 2" key="1">
    <citation type="submission" date="2019-07" db="EMBL/GenBank/DDBJ databases">
        <authorList>
            <person name="Jastrzebski P J."/>
            <person name="Paukszto L."/>
            <person name="Jastrzebski P J."/>
        </authorList>
    </citation>
    <scope>NUCLEOTIDE SEQUENCE [LARGE SCALE GENOMIC DNA]</scope>
    <source>
        <strain evidence="1 2">WMS-il1</strain>
    </source>
</reference>
<name>A0A564YRZ8_HYMDI</name>
<dbReference type="Proteomes" id="UP000321570">
    <property type="component" value="Unassembled WGS sequence"/>
</dbReference>
<organism evidence="1 2">
    <name type="scientific">Hymenolepis diminuta</name>
    <name type="common">Rat tapeworm</name>
    <dbReference type="NCBI Taxonomy" id="6216"/>
    <lineage>
        <taxon>Eukaryota</taxon>
        <taxon>Metazoa</taxon>
        <taxon>Spiralia</taxon>
        <taxon>Lophotrochozoa</taxon>
        <taxon>Platyhelminthes</taxon>
        <taxon>Cestoda</taxon>
        <taxon>Eucestoda</taxon>
        <taxon>Cyclophyllidea</taxon>
        <taxon>Hymenolepididae</taxon>
        <taxon>Hymenolepis</taxon>
    </lineage>
</organism>
<accession>A0A564YRZ8</accession>
<dbReference type="EMBL" id="CABIJS010000333">
    <property type="protein sequence ID" value="VUZ49940.1"/>
    <property type="molecule type" value="Genomic_DNA"/>
</dbReference>
<feature type="non-terminal residue" evidence="1">
    <location>
        <position position="1"/>
    </location>
</feature>
<proteinExistence type="predicted"/>
<sequence>KRVDRFLPFSVTASFHLKSTSVLRLSLGLTQVTHKSNLVFHTRTTHACQIPDHYISCSSPLFLSTLPFLSLSLYQPF</sequence>
<dbReference type="AlphaFoldDB" id="A0A564YRZ8"/>
<protein>
    <submittedName>
        <fullName evidence="1">Uncharacterized protein</fullName>
    </submittedName>
</protein>
<keyword evidence="2" id="KW-1185">Reference proteome</keyword>
<gene>
    <name evidence="1" type="ORF">WMSIL1_LOCUS8784</name>
</gene>
<evidence type="ECO:0000313" key="2">
    <source>
        <dbReference type="Proteomes" id="UP000321570"/>
    </source>
</evidence>
<evidence type="ECO:0000313" key="1">
    <source>
        <dbReference type="EMBL" id="VUZ49940.1"/>
    </source>
</evidence>